<feature type="compositionally biased region" description="Basic and acidic residues" evidence="1">
    <location>
        <begin position="375"/>
        <end position="386"/>
    </location>
</feature>
<keyword evidence="2" id="KW-1133">Transmembrane helix</keyword>
<keyword evidence="4" id="KW-1185">Reference proteome</keyword>
<gene>
    <name evidence="3" type="ORF">TVAG_281400</name>
</gene>
<dbReference type="Pfam" id="PF13306">
    <property type="entry name" value="LRR_5"/>
    <property type="match status" value="2"/>
</dbReference>
<dbReference type="InterPro" id="IPR032675">
    <property type="entry name" value="LRR_dom_sf"/>
</dbReference>
<protein>
    <submittedName>
        <fullName evidence="3">Surface antigen BspA-like</fullName>
    </submittedName>
</protein>
<dbReference type="SUPFAM" id="SSF52058">
    <property type="entry name" value="L domain-like"/>
    <property type="match status" value="1"/>
</dbReference>
<dbReference type="PANTHER" id="PTHR45661:SF3">
    <property type="entry name" value="IG-LIKE DOMAIN-CONTAINING PROTEIN"/>
    <property type="match status" value="1"/>
</dbReference>
<dbReference type="AlphaFoldDB" id="A2F964"/>
<dbReference type="InterPro" id="IPR053139">
    <property type="entry name" value="Surface_bspA-like"/>
</dbReference>
<dbReference type="KEGG" id="tva:4756336"/>
<evidence type="ECO:0000313" key="4">
    <source>
        <dbReference type="Proteomes" id="UP000001542"/>
    </source>
</evidence>
<dbReference type="Proteomes" id="UP000001542">
    <property type="component" value="Unassembled WGS sequence"/>
</dbReference>
<feature type="compositionally biased region" description="Polar residues" evidence="1">
    <location>
        <begin position="357"/>
        <end position="374"/>
    </location>
</feature>
<dbReference type="RefSeq" id="XP_001311472.1">
    <property type="nucleotide sequence ID" value="XM_001311471.1"/>
</dbReference>
<keyword evidence="2" id="KW-0472">Membrane</keyword>
<proteinExistence type="predicted"/>
<evidence type="ECO:0000256" key="2">
    <source>
        <dbReference type="SAM" id="Phobius"/>
    </source>
</evidence>
<dbReference type="STRING" id="5722.A2F964"/>
<dbReference type="Gene3D" id="3.80.10.10">
    <property type="entry name" value="Ribonuclease Inhibitor"/>
    <property type="match status" value="2"/>
</dbReference>
<feature type="transmembrane region" description="Helical" evidence="2">
    <location>
        <begin position="392"/>
        <end position="414"/>
    </location>
</feature>
<keyword evidence="2" id="KW-0812">Transmembrane</keyword>
<dbReference type="PANTHER" id="PTHR45661">
    <property type="entry name" value="SURFACE ANTIGEN"/>
    <property type="match status" value="1"/>
</dbReference>
<feature type="region of interest" description="Disordered" evidence="1">
    <location>
        <begin position="357"/>
        <end position="386"/>
    </location>
</feature>
<dbReference type="EMBL" id="DS113671">
    <property type="protein sequence ID" value="EAX98542.1"/>
    <property type="molecule type" value="Genomic_DNA"/>
</dbReference>
<name>A2F964_TRIV3</name>
<dbReference type="VEuPathDB" id="TrichDB:TVAG_107460"/>
<dbReference type="VEuPathDB" id="TrichDB:TVAGG3_0236570"/>
<sequence length="437" mass="48674">MEYALYGTYIQSIKIPSTVYFIDIFAFGYCKQLTSIVIPNSVKIISEAMFISCPLLQTVTLSDNLTLIENQAFQYCSNLTNISIPKKVVSIGNNAFENYFNLVIISMPEKMVSIGKYAFYKCFNLAGISIPDNISTIDNYAFANCYKIKNIIIPGSVKSINEHAFYNCSSVTSITIPNSLTTINVTAFIKCSKLTKITSKLSHTINGIDAFYSCNISEITFEGSNFDLINNLGFKEKIKSITYNIPKYNSLRKVNDAEYLLPLTNLTKLQYINIENINDMIIPAYFINCDDVEIFIAHNINAIDPLAFSNCAIKKFTYYGTNQIEGDFLKNAKSCKEIITTSEYKYDQLGGMDVSKIDSSTPQPSTANTSPGNNDHNDDINTEKSGKKSGTIAGIVIGIILGIAIIAVVCFFIYRKKFANTNEESSKEHIEMQTIAV</sequence>
<dbReference type="InParanoid" id="A2F964"/>
<evidence type="ECO:0000256" key="1">
    <source>
        <dbReference type="SAM" id="MobiDB-lite"/>
    </source>
</evidence>
<accession>A2F964</accession>
<reference evidence="3" key="1">
    <citation type="submission" date="2006-10" db="EMBL/GenBank/DDBJ databases">
        <authorList>
            <person name="Amadeo P."/>
            <person name="Zhao Q."/>
            <person name="Wortman J."/>
            <person name="Fraser-Liggett C."/>
            <person name="Carlton J."/>
        </authorList>
    </citation>
    <scope>NUCLEOTIDE SEQUENCE</scope>
    <source>
        <strain evidence="3">G3</strain>
    </source>
</reference>
<dbReference type="InterPro" id="IPR026906">
    <property type="entry name" value="LRR_5"/>
</dbReference>
<reference evidence="3" key="2">
    <citation type="journal article" date="2007" name="Science">
        <title>Draft genome sequence of the sexually transmitted pathogen Trichomonas vaginalis.</title>
        <authorList>
            <person name="Carlton J.M."/>
            <person name="Hirt R.P."/>
            <person name="Silva J.C."/>
            <person name="Delcher A.L."/>
            <person name="Schatz M."/>
            <person name="Zhao Q."/>
            <person name="Wortman J.R."/>
            <person name="Bidwell S.L."/>
            <person name="Alsmark U.C.M."/>
            <person name="Besteiro S."/>
            <person name="Sicheritz-Ponten T."/>
            <person name="Noel C.J."/>
            <person name="Dacks J.B."/>
            <person name="Foster P.G."/>
            <person name="Simillion C."/>
            <person name="Van de Peer Y."/>
            <person name="Miranda-Saavedra D."/>
            <person name="Barton G.J."/>
            <person name="Westrop G.D."/>
            <person name="Mueller S."/>
            <person name="Dessi D."/>
            <person name="Fiori P.L."/>
            <person name="Ren Q."/>
            <person name="Paulsen I."/>
            <person name="Zhang H."/>
            <person name="Bastida-Corcuera F.D."/>
            <person name="Simoes-Barbosa A."/>
            <person name="Brown M.T."/>
            <person name="Hayes R.D."/>
            <person name="Mukherjee M."/>
            <person name="Okumura C.Y."/>
            <person name="Schneider R."/>
            <person name="Smith A.J."/>
            <person name="Vanacova S."/>
            <person name="Villalvazo M."/>
            <person name="Haas B.J."/>
            <person name="Pertea M."/>
            <person name="Feldblyum T.V."/>
            <person name="Utterback T.R."/>
            <person name="Shu C.L."/>
            <person name="Osoegawa K."/>
            <person name="de Jong P.J."/>
            <person name="Hrdy I."/>
            <person name="Horvathova L."/>
            <person name="Zubacova Z."/>
            <person name="Dolezal P."/>
            <person name="Malik S.B."/>
            <person name="Logsdon J.M. Jr."/>
            <person name="Henze K."/>
            <person name="Gupta A."/>
            <person name="Wang C.C."/>
            <person name="Dunne R.L."/>
            <person name="Upcroft J.A."/>
            <person name="Upcroft P."/>
            <person name="White O."/>
            <person name="Salzberg S.L."/>
            <person name="Tang P."/>
            <person name="Chiu C.-H."/>
            <person name="Lee Y.-S."/>
            <person name="Embley T.M."/>
            <person name="Coombs G.H."/>
            <person name="Mottram J.C."/>
            <person name="Tachezy J."/>
            <person name="Fraser-Liggett C.M."/>
            <person name="Johnson P.J."/>
        </authorList>
    </citation>
    <scope>NUCLEOTIDE SEQUENCE [LARGE SCALE GENOMIC DNA]</scope>
    <source>
        <strain evidence="3">G3</strain>
    </source>
</reference>
<evidence type="ECO:0000313" key="3">
    <source>
        <dbReference type="EMBL" id="EAX98542.1"/>
    </source>
</evidence>
<organism evidence="3 4">
    <name type="scientific">Trichomonas vaginalis (strain ATCC PRA-98 / G3)</name>
    <dbReference type="NCBI Taxonomy" id="412133"/>
    <lineage>
        <taxon>Eukaryota</taxon>
        <taxon>Metamonada</taxon>
        <taxon>Parabasalia</taxon>
        <taxon>Trichomonadida</taxon>
        <taxon>Trichomonadidae</taxon>
        <taxon>Trichomonas</taxon>
    </lineage>
</organism>